<dbReference type="Proteomes" id="UP000254866">
    <property type="component" value="Unassembled WGS sequence"/>
</dbReference>
<name>A0A370TQX7_9HELO</name>
<evidence type="ECO:0000313" key="2">
    <source>
        <dbReference type="Proteomes" id="UP000254866"/>
    </source>
</evidence>
<keyword evidence="2" id="KW-1185">Reference proteome</keyword>
<dbReference type="GeneID" id="43598201"/>
<comment type="caution">
    <text evidence="1">The sequence shown here is derived from an EMBL/GenBank/DDBJ whole genome shotgun (WGS) entry which is preliminary data.</text>
</comment>
<sequence length="265" mass="29444">MTQGVIFKTKGLFSGRQNWQQLEPLQPQSRKFTKRRARKFPGDAFLGILWTHDTDISNQRVSLAQRSSLTFQTPQKLNIDGPSKLGAALSSQNGSSFDERDFEDEVQTLIETAMRSGLFASGQIRSISMRHPAEGYRTTVHVQEKPNIGCPVFCKMEILAVCVTVSALSGGKDKKEVVGLPLVFGCAKVVVLKIGGLGLKWVVDLRPDGTAKPRWTFKGLIGVKRSVDFRYNEKVERAGGIKRFLGRRSMAKKEMGSDEEKPLLS</sequence>
<gene>
    <name evidence="1" type="ORF">BP5553_05352</name>
</gene>
<dbReference type="EMBL" id="NPIC01000003">
    <property type="protein sequence ID" value="RDL37919.1"/>
    <property type="molecule type" value="Genomic_DNA"/>
</dbReference>
<accession>A0A370TQX7</accession>
<reference evidence="1 2" key="1">
    <citation type="journal article" date="2018" name="IMA Fungus">
        <title>IMA Genome-F 9: Draft genome sequence of Annulohypoxylon stygium, Aspergillus mulundensis, Berkeleyomyces basicola (syn. Thielaviopsis basicola), Ceratocystis smalleyi, two Cercospora beticola strains, Coleophoma cylindrospora, Fusarium fracticaudum, Phialophora cf. hyalina, and Morchella septimelata.</title>
        <authorList>
            <person name="Wingfield B.D."/>
            <person name="Bills G.F."/>
            <person name="Dong Y."/>
            <person name="Huang W."/>
            <person name="Nel W.J."/>
            <person name="Swalarsk-Parry B.S."/>
            <person name="Vaghefi N."/>
            <person name="Wilken P.M."/>
            <person name="An Z."/>
            <person name="de Beer Z.W."/>
            <person name="De Vos L."/>
            <person name="Chen L."/>
            <person name="Duong T.A."/>
            <person name="Gao Y."/>
            <person name="Hammerbacher A."/>
            <person name="Kikkert J.R."/>
            <person name="Li Y."/>
            <person name="Li H."/>
            <person name="Li K."/>
            <person name="Li Q."/>
            <person name="Liu X."/>
            <person name="Ma X."/>
            <person name="Naidoo K."/>
            <person name="Pethybridge S.J."/>
            <person name="Sun J."/>
            <person name="Steenkamp E.T."/>
            <person name="van der Nest M.A."/>
            <person name="van Wyk S."/>
            <person name="Wingfield M.J."/>
            <person name="Xiong C."/>
            <person name="Yue Q."/>
            <person name="Zhang X."/>
        </authorList>
    </citation>
    <scope>NUCLEOTIDE SEQUENCE [LARGE SCALE GENOMIC DNA]</scope>
    <source>
        <strain evidence="1 2">BP 5553</strain>
    </source>
</reference>
<dbReference type="AlphaFoldDB" id="A0A370TQX7"/>
<evidence type="ECO:0000313" key="1">
    <source>
        <dbReference type="EMBL" id="RDL37919.1"/>
    </source>
</evidence>
<organism evidence="1 2">
    <name type="scientific">Venustampulla echinocandica</name>
    <dbReference type="NCBI Taxonomy" id="2656787"/>
    <lineage>
        <taxon>Eukaryota</taxon>
        <taxon>Fungi</taxon>
        <taxon>Dikarya</taxon>
        <taxon>Ascomycota</taxon>
        <taxon>Pezizomycotina</taxon>
        <taxon>Leotiomycetes</taxon>
        <taxon>Helotiales</taxon>
        <taxon>Pleuroascaceae</taxon>
        <taxon>Venustampulla</taxon>
    </lineage>
</organism>
<dbReference type="RefSeq" id="XP_031870575.1">
    <property type="nucleotide sequence ID" value="XM_032013975.1"/>
</dbReference>
<protein>
    <submittedName>
        <fullName evidence="1">Uncharacterized protein</fullName>
    </submittedName>
</protein>
<proteinExistence type="predicted"/>